<feature type="repeat" description="WD" evidence="3">
    <location>
        <begin position="783"/>
        <end position="811"/>
    </location>
</feature>
<evidence type="ECO:0000313" key="5">
    <source>
        <dbReference type="EMBL" id="GAX79162.1"/>
    </source>
</evidence>
<keyword evidence="6" id="KW-1185">Reference proteome</keyword>
<dbReference type="PANTHER" id="PTHR22847">
    <property type="entry name" value="WD40 REPEAT PROTEIN"/>
    <property type="match status" value="1"/>
</dbReference>
<name>A0A250X8E6_9CHLO</name>
<dbReference type="GO" id="GO:0005634">
    <property type="term" value="C:nucleus"/>
    <property type="evidence" value="ECO:0007669"/>
    <property type="project" value="TreeGrafter"/>
</dbReference>
<reference evidence="5 6" key="1">
    <citation type="submission" date="2017-08" db="EMBL/GenBank/DDBJ databases">
        <title>Acidophilic green algal genome provides insights into adaptation to an acidic environment.</title>
        <authorList>
            <person name="Hirooka S."/>
            <person name="Hirose Y."/>
            <person name="Kanesaki Y."/>
            <person name="Higuchi S."/>
            <person name="Fujiwara T."/>
            <person name="Onuma R."/>
            <person name="Era A."/>
            <person name="Ohbayashi R."/>
            <person name="Uzuka A."/>
            <person name="Nozaki H."/>
            <person name="Yoshikawa H."/>
            <person name="Miyagishima S.Y."/>
        </authorList>
    </citation>
    <scope>NUCLEOTIDE SEQUENCE [LARGE SCALE GENOMIC DNA]</scope>
    <source>
        <strain evidence="5 6">NIES-2499</strain>
    </source>
</reference>
<dbReference type="OrthoDB" id="529190at2759"/>
<dbReference type="PROSITE" id="PS50294">
    <property type="entry name" value="WD_REPEATS_REGION"/>
    <property type="match status" value="7"/>
</dbReference>
<dbReference type="Pfam" id="PF00400">
    <property type="entry name" value="WD40"/>
    <property type="match status" value="11"/>
</dbReference>
<dbReference type="EMBL" id="BEGY01000039">
    <property type="protein sequence ID" value="GAX79162.1"/>
    <property type="molecule type" value="Genomic_DNA"/>
</dbReference>
<dbReference type="Pfam" id="PF24883">
    <property type="entry name" value="NPHP3_N"/>
    <property type="match status" value="1"/>
</dbReference>
<evidence type="ECO:0000313" key="6">
    <source>
        <dbReference type="Proteomes" id="UP000232323"/>
    </source>
</evidence>
<accession>A0A250X8E6</accession>
<evidence type="ECO:0000256" key="2">
    <source>
        <dbReference type="ARBA" id="ARBA00022737"/>
    </source>
</evidence>
<dbReference type="InterPro" id="IPR001680">
    <property type="entry name" value="WD40_rpt"/>
</dbReference>
<feature type="repeat" description="WD" evidence="3">
    <location>
        <begin position="617"/>
        <end position="658"/>
    </location>
</feature>
<dbReference type="SUPFAM" id="SSF50978">
    <property type="entry name" value="WD40 repeat-like"/>
    <property type="match status" value="2"/>
</dbReference>
<feature type="repeat" description="WD" evidence="3">
    <location>
        <begin position="856"/>
        <end position="897"/>
    </location>
</feature>
<dbReference type="CDD" id="cd00200">
    <property type="entry name" value="WD40"/>
    <property type="match status" value="1"/>
</dbReference>
<evidence type="ECO:0000256" key="3">
    <source>
        <dbReference type="PROSITE-ProRule" id="PRU00221"/>
    </source>
</evidence>
<dbReference type="SMART" id="SM00320">
    <property type="entry name" value="WD40"/>
    <property type="match status" value="10"/>
</dbReference>
<comment type="caution">
    <text evidence="5">The sequence shown here is derived from an EMBL/GenBank/DDBJ whole genome shotgun (WGS) entry which is preliminary data.</text>
</comment>
<dbReference type="PROSITE" id="PS50082">
    <property type="entry name" value="WD_REPEATS_2"/>
    <property type="match status" value="9"/>
</dbReference>
<protein>
    <recommendedName>
        <fullName evidence="4">Nephrocystin 3-like N-terminal domain-containing protein</fullName>
    </recommendedName>
</protein>
<dbReference type="AlphaFoldDB" id="A0A250X8E6"/>
<dbReference type="PROSITE" id="PS00678">
    <property type="entry name" value="WD_REPEATS_1"/>
    <property type="match status" value="6"/>
</dbReference>
<feature type="repeat" description="WD" evidence="3">
    <location>
        <begin position="576"/>
        <end position="608"/>
    </location>
</feature>
<organism evidence="5 6">
    <name type="scientific">Chlamydomonas eustigma</name>
    <dbReference type="NCBI Taxonomy" id="1157962"/>
    <lineage>
        <taxon>Eukaryota</taxon>
        <taxon>Viridiplantae</taxon>
        <taxon>Chlorophyta</taxon>
        <taxon>core chlorophytes</taxon>
        <taxon>Chlorophyceae</taxon>
        <taxon>CS clade</taxon>
        <taxon>Chlamydomonadales</taxon>
        <taxon>Chlamydomonadaceae</taxon>
        <taxon>Chlamydomonas</taxon>
    </lineage>
</organism>
<dbReference type="InterPro" id="IPR015943">
    <property type="entry name" value="WD40/YVTN_repeat-like_dom_sf"/>
</dbReference>
<feature type="repeat" description="WD" evidence="3">
    <location>
        <begin position="813"/>
        <end position="846"/>
    </location>
</feature>
<gene>
    <name evidence="5" type="ORF">CEUSTIGMA_g6602.t1</name>
</gene>
<dbReference type="InterPro" id="IPR019775">
    <property type="entry name" value="WD40_repeat_CS"/>
</dbReference>
<evidence type="ECO:0000259" key="4">
    <source>
        <dbReference type="Pfam" id="PF24883"/>
    </source>
</evidence>
<keyword evidence="2" id="KW-0677">Repeat</keyword>
<sequence>MTDLISSADIGRPMHFISHAWQSTVCKLFDTIESFLIDAADSTCVWLDFVAINQNENFAQSKKDVSAFEDCLKECRVATQIFQRKDLVGSGKHDDLEEDEDPIPVCAVHFVKFSDQRRLEAVSILKSLAYQLAVRLDAAAEAILSLSLRTVAEIKSPDYEAFVKLLLPALAEVKQPVVIILDAIEADPPNDQRPEFDSIQATVKTCGDPVLSLLLRFLIRLPLNVRVILTTRPEACCGGIKAALFRAFAANGVTFLGPRDVQMISPTDATESPTVLAPRLLVYDAVNRERLSSEGVSQLPLTARNRGPDLQDLHALYLHIFRCQPLRNVVLTLLLPLLMAAQEPLSTSELQSLSSNPFAVDVLEGHLVLGVHLFNKDAYRASDTLMPSPYTLKHAAHHLCQGARQQQELLDSLLSQWHYLHAVIHSGHGGRLLTAVGEAQARGWLSKYGEDAYRWLSRLIRGSQDASLDWTWVPKLQLGGNGNSWSLDILTLEGHYHSLQSVSFSPDGKQLASCSRDMTVKVWDVNSGTCIATLLDHSDGVTQVCFSPGGRLLASCSTDKTAKIWDLASGTCTSTLNGHDGPVTSLCFNAEGTMLATGSVDKTVKMWDWVLGTCISTLCHKDAVGSVCFSPNGRHIASGCDDNIALVWDLATGASTCTLEGHTDAVKSVCFSPDGMQLASGSVYGIAKVWDLATKTCISNLEGLEGLMGPDDDIGRCFSVVFSPDGKQLGTGCWNATAKVWDIASSGACICILQGHNGPVNSVCFSPDDKQLATVDCSTTLQSPDGNKLASGSDDRSVKIWGLSSGTCISTTLGDHNRQVKSVCFKPDGQHVAIGCCEKDAKVWSVVEEAYTSILSQGHTAEIYRACFSPDGLQLATGGFDKTAKVWDLASRTCLFTLQQGHNIFISGLSFSPDGKQLATGSKDKSAKLWDVATGACLCTLLGHKGDVLTPNLGSWQWDLYLHSAGS</sequence>
<dbReference type="STRING" id="1157962.A0A250X8E6"/>
<evidence type="ECO:0000256" key="1">
    <source>
        <dbReference type="ARBA" id="ARBA00022574"/>
    </source>
</evidence>
<dbReference type="PANTHER" id="PTHR22847:SF637">
    <property type="entry name" value="WD REPEAT DOMAIN 5B"/>
    <property type="match status" value="1"/>
</dbReference>
<feature type="domain" description="Nephrocystin 3-like N-terminal" evidence="4">
    <location>
        <begin position="96"/>
        <end position="185"/>
    </location>
</feature>
<dbReference type="InterPro" id="IPR036322">
    <property type="entry name" value="WD40_repeat_dom_sf"/>
</dbReference>
<dbReference type="InterPro" id="IPR020472">
    <property type="entry name" value="WD40_PAC1"/>
</dbReference>
<feature type="repeat" description="WD" evidence="3">
    <location>
        <begin position="534"/>
        <end position="575"/>
    </location>
</feature>
<keyword evidence="1 3" id="KW-0853">WD repeat</keyword>
<dbReference type="PRINTS" id="PR00320">
    <property type="entry name" value="GPROTEINBRPT"/>
</dbReference>
<dbReference type="Gene3D" id="2.130.10.10">
    <property type="entry name" value="YVTN repeat-like/Quinoprotein amine dehydrogenase"/>
    <property type="match status" value="6"/>
</dbReference>
<proteinExistence type="predicted"/>
<feature type="repeat" description="WD" evidence="3">
    <location>
        <begin position="492"/>
        <end position="533"/>
    </location>
</feature>
<dbReference type="InterPro" id="IPR056884">
    <property type="entry name" value="NPHP3-like_N"/>
</dbReference>
<feature type="repeat" description="WD" evidence="3">
    <location>
        <begin position="899"/>
        <end position="940"/>
    </location>
</feature>
<feature type="repeat" description="WD" evidence="3">
    <location>
        <begin position="659"/>
        <end position="700"/>
    </location>
</feature>
<dbReference type="Proteomes" id="UP000232323">
    <property type="component" value="Unassembled WGS sequence"/>
</dbReference>
<dbReference type="GO" id="GO:1990234">
    <property type="term" value="C:transferase complex"/>
    <property type="evidence" value="ECO:0007669"/>
    <property type="project" value="UniProtKB-ARBA"/>
</dbReference>